<evidence type="ECO:0000256" key="1">
    <source>
        <dbReference type="SAM" id="MobiDB-lite"/>
    </source>
</evidence>
<evidence type="ECO:0000313" key="4">
    <source>
        <dbReference type="Proteomes" id="UP000799538"/>
    </source>
</evidence>
<dbReference type="PANTHER" id="PTHR42339">
    <property type="entry name" value="HISTONE H1"/>
    <property type="match status" value="1"/>
</dbReference>
<evidence type="ECO:0000313" key="3">
    <source>
        <dbReference type="EMBL" id="KAF2221404.1"/>
    </source>
</evidence>
<name>A0A6A6G6Z3_9PEZI</name>
<feature type="compositionally biased region" description="Basic residues" evidence="1">
    <location>
        <begin position="1"/>
        <end position="11"/>
    </location>
</feature>
<organism evidence="3 4">
    <name type="scientific">Elsinoe ampelina</name>
    <dbReference type="NCBI Taxonomy" id="302913"/>
    <lineage>
        <taxon>Eukaryota</taxon>
        <taxon>Fungi</taxon>
        <taxon>Dikarya</taxon>
        <taxon>Ascomycota</taxon>
        <taxon>Pezizomycotina</taxon>
        <taxon>Dothideomycetes</taxon>
        <taxon>Dothideomycetidae</taxon>
        <taxon>Myriangiales</taxon>
        <taxon>Elsinoaceae</taxon>
        <taxon>Elsinoe</taxon>
    </lineage>
</organism>
<feature type="domain" description="DUF7726" evidence="2">
    <location>
        <begin position="104"/>
        <end position="183"/>
    </location>
</feature>
<dbReference type="PANTHER" id="PTHR42339:SF1">
    <property type="entry name" value="HISTONE H1"/>
    <property type="match status" value="1"/>
</dbReference>
<feature type="compositionally biased region" description="Basic and acidic residues" evidence="1">
    <location>
        <begin position="184"/>
        <end position="194"/>
    </location>
</feature>
<sequence>MGRAILRKKVQYKASTDKPATPLAPRDSNIPPARRDSAVESPNSSKKRSIEQVDLTNENNDNPKPAKQKKSTTTSSTKGGKKNEKKNDFDVSGIHLDGEDDDSCPIFDTCQDIRNKINAELRKGTTKAELVRQISAQFNTREKITASQLQRFMDNKGPLGGAESGAFYGGYVFFEKLRLKQGKPESKKRLEVKQAHPNGMPRKDSANTFVTLPAGEKAYIDNLGRMSTSDHGRI</sequence>
<keyword evidence="4" id="KW-1185">Reference proteome</keyword>
<dbReference type="Proteomes" id="UP000799538">
    <property type="component" value="Unassembled WGS sequence"/>
</dbReference>
<reference evidence="4" key="1">
    <citation type="journal article" date="2020" name="Stud. Mycol.">
        <title>101 Dothideomycetes genomes: A test case for predicting lifestyles and emergence of pathogens.</title>
        <authorList>
            <person name="Haridas S."/>
            <person name="Albert R."/>
            <person name="Binder M."/>
            <person name="Bloem J."/>
            <person name="LaButti K."/>
            <person name="Salamov A."/>
            <person name="Andreopoulos B."/>
            <person name="Baker S."/>
            <person name="Barry K."/>
            <person name="Bills G."/>
            <person name="Bluhm B."/>
            <person name="Cannon C."/>
            <person name="Castanera R."/>
            <person name="Culley D."/>
            <person name="Daum C."/>
            <person name="Ezra D."/>
            <person name="Gonzalez J."/>
            <person name="Henrissat B."/>
            <person name="Kuo A."/>
            <person name="Liang C."/>
            <person name="Lipzen A."/>
            <person name="Lutzoni F."/>
            <person name="Magnuson J."/>
            <person name="Mondo S."/>
            <person name="Nolan M."/>
            <person name="Ohm R."/>
            <person name="Pangilinan J."/>
            <person name="Park H.-J."/>
            <person name="Ramirez L."/>
            <person name="Alfaro M."/>
            <person name="Sun H."/>
            <person name="Tritt A."/>
            <person name="Yoshinaga Y."/>
            <person name="Zwiers L.-H."/>
            <person name="Turgeon B."/>
            <person name="Goodwin S."/>
            <person name="Spatafora J."/>
            <person name="Crous P."/>
            <person name="Grigoriev I."/>
        </authorList>
    </citation>
    <scope>NUCLEOTIDE SEQUENCE [LARGE SCALE GENOMIC DNA]</scope>
    <source>
        <strain evidence="4">CECT 20119</strain>
    </source>
</reference>
<dbReference type="AlphaFoldDB" id="A0A6A6G6Z3"/>
<gene>
    <name evidence="3" type="ORF">BDZ85DRAFT_265320</name>
</gene>
<protein>
    <recommendedName>
        <fullName evidence="2">DUF7726 domain-containing protein</fullName>
    </recommendedName>
</protein>
<accession>A0A6A6G6Z3</accession>
<dbReference type="EMBL" id="ML992510">
    <property type="protein sequence ID" value="KAF2221404.1"/>
    <property type="molecule type" value="Genomic_DNA"/>
</dbReference>
<proteinExistence type="predicted"/>
<evidence type="ECO:0000259" key="2">
    <source>
        <dbReference type="Pfam" id="PF24852"/>
    </source>
</evidence>
<dbReference type="InterPro" id="IPR056143">
    <property type="entry name" value="DUF7726"/>
</dbReference>
<feature type="region of interest" description="Disordered" evidence="1">
    <location>
        <begin position="1"/>
        <end position="95"/>
    </location>
</feature>
<dbReference type="Pfam" id="PF24852">
    <property type="entry name" value="DUF7726"/>
    <property type="match status" value="1"/>
</dbReference>
<dbReference type="OrthoDB" id="2592504at2759"/>
<feature type="region of interest" description="Disordered" evidence="1">
    <location>
        <begin position="184"/>
        <end position="208"/>
    </location>
</feature>